<sequence>MKTKIIVASLLLGSAFNLSPVAYAAAHPKLAAHQTPKENATAGVYFRTIKVDGLDIFYREAGDKNKPTILLLHGFPSSSHMFRDLIRDLAPNYHLIAPDYPGFGQSSAPEPTAYNYTFDNLATTINHFIDALGLKKFSLYVQDYGGPVGFRIASARPELIQSIIVQNANAYTEGLGDALKPLVAYIQDPGESTIGPVKGFLSIEGTKWQYTDGAEDVSKIDPDSYITDQYYLNRPGNQDIQLALFRNYGTNLPLYPTWQDYFKKHQPLTLVISGENDKLFIAAGAMAYKKDLPKAEIHLLNGGHFVLEEKHAEAATLIRSFLVQNNIK</sequence>
<protein>
    <submittedName>
        <fullName evidence="1">Haloalkane dehalogenase</fullName>
        <ecNumber evidence="1">3.8.1.5</ecNumber>
    </submittedName>
</protein>
<dbReference type="GO" id="GO:0004301">
    <property type="term" value="F:epoxide hydrolase activity"/>
    <property type="evidence" value="ECO:0007669"/>
    <property type="project" value="TreeGrafter"/>
</dbReference>
<dbReference type="OrthoDB" id="9799612at2"/>
<dbReference type="PANTHER" id="PTHR42977">
    <property type="entry name" value="HYDROLASE-RELATED"/>
    <property type="match status" value="1"/>
</dbReference>
<dbReference type="InterPro" id="IPR000073">
    <property type="entry name" value="AB_hydrolase_1"/>
</dbReference>
<reference evidence="1 2" key="1">
    <citation type="submission" date="2015-12" db="EMBL/GenBank/DDBJ databases">
        <title>Genome sequence of Mucilaginibacter gotjawali.</title>
        <authorList>
            <person name="Lee J.S."/>
            <person name="Lee K.C."/>
            <person name="Kim K.K."/>
            <person name="Lee B.W."/>
        </authorList>
    </citation>
    <scope>NUCLEOTIDE SEQUENCE [LARGE SCALE GENOMIC DNA]</scope>
    <source>
        <strain evidence="1 2">SA3-7</strain>
    </source>
</reference>
<dbReference type="Gene3D" id="3.40.50.1820">
    <property type="entry name" value="alpha/beta hydrolase"/>
    <property type="match status" value="1"/>
</dbReference>
<dbReference type="SUPFAM" id="SSF53474">
    <property type="entry name" value="alpha/beta-Hydrolases"/>
    <property type="match status" value="1"/>
</dbReference>
<dbReference type="Pfam" id="PF00561">
    <property type="entry name" value="Abhydrolase_1"/>
    <property type="match status" value="1"/>
</dbReference>
<keyword evidence="1" id="KW-0378">Hydrolase</keyword>
<accession>A0A110B003</accession>
<evidence type="ECO:0000313" key="1">
    <source>
        <dbReference type="EMBL" id="BAU51931.1"/>
    </source>
</evidence>
<evidence type="ECO:0000313" key="2">
    <source>
        <dbReference type="Proteomes" id="UP000218263"/>
    </source>
</evidence>
<keyword evidence="2" id="KW-1185">Reference proteome</keyword>
<dbReference type="InterPro" id="IPR029058">
    <property type="entry name" value="AB_hydrolase_fold"/>
</dbReference>
<dbReference type="EC" id="3.8.1.5" evidence="1"/>
<name>A0A110B003_9SPHI</name>
<gene>
    <name evidence="1" type="primary">dhaA_1</name>
    <name evidence="1" type="ORF">MgSA37_00080</name>
</gene>
<organism evidence="1 2">
    <name type="scientific">Mucilaginibacter gotjawali</name>
    <dbReference type="NCBI Taxonomy" id="1550579"/>
    <lineage>
        <taxon>Bacteria</taxon>
        <taxon>Pseudomonadati</taxon>
        <taxon>Bacteroidota</taxon>
        <taxon>Sphingobacteriia</taxon>
        <taxon>Sphingobacteriales</taxon>
        <taxon>Sphingobacteriaceae</taxon>
        <taxon>Mucilaginibacter</taxon>
    </lineage>
</organism>
<dbReference type="EMBL" id="AP017313">
    <property type="protein sequence ID" value="BAU51931.1"/>
    <property type="molecule type" value="Genomic_DNA"/>
</dbReference>
<dbReference type="PANTHER" id="PTHR42977:SF3">
    <property type="entry name" value="AB HYDROLASE-1 DOMAIN-CONTAINING PROTEIN"/>
    <property type="match status" value="1"/>
</dbReference>
<dbReference type="KEGG" id="mgot:MgSA37_00080"/>
<dbReference type="InterPro" id="IPR051340">
    <property type="entry name" value="Haloalkane_dehalogenase"/>
</dbReference>
<dbReference type="RefSeq" id="WP_096349307.1">
    <property type="nucleotide sequence ID" value="NZ_AP017313.1"/>
</dbReference>
<dbReference type="GO" id="GO:0018786">
    <property type="term" value="F:haloalkane dehalogenase activity"/>
    <property type="evidence" value="ECO:0007669"/>
    <property type="project" value="UniProtKB-EC"/>
</dbReference>
<dbReference type="AlphaFoldDB" id="A0A110B003"/>
<dbReference type="Proteomes" id="UP000218263">
    <property type="component" value="Chromosome"/>
</dbReference>
<proteinExistence type="predicted"/>